<dbReference type="AlphaFoldDB" id="A0AA49JFE3"/>
<dbReference type="InterPro" id="IPR027275">
    <property type="entry name" value="PRC-brl_dom"/>
</dbReference>
<evidence type="ECO:0000256" key="1">
    <source>
        <dbReference type="SAM" id="MobiDB-lite"/>
    </source>
</evidence>
<evidence type="ECO:0000259" key="2">
    <source>
        <dbReference type="Pfam" id="PF05239"/>
    </source>
</evidence>
<reference evidence="3" key="1">
    <citation type="journal article" date="2023" name="Comput. Struct. Biotechnol. J.">
        <title>Discovery of a novel marine Bacteroidetes with a rich repertoire of carbohydrate-active enzymes.</title>
        <authorList>
            <person name="Chen B."/>
            <person name="Liu G."/>
            <person name="Chen Q."/>
            <person name="Wang H."/>
            <person name="Liu L."/>
            <person name="Tang K."/>
        </authorList>
    </citation>
    <scope>NUCLEOTIDE SEQUENCE</scope>
    <source>
        <strain evidence="3">TK19036</strain>
    </source>
</reference>
<dbReference type="PANTHER" id="PTHR36505">
    <property type="entry name" value="BLR1072 PROTEIN"/>
    <property type="match status" value="1"/>
</dbReference>
<evidence type="ECO:0000313" key="3">
    <source>
        <dbReference type="EMBL" id="WKN38411.1"/>
    </source>
</evidence>
<dbReference type="InterPro" id="IPR011033">
    <property type="entry name" value="PRC_barrel-like_sf"/>
</dbReference>
<organism evidence="3">
    <name type="scientific">Roseihalotalea indica</name>
    <dbReference type="NCBI Taxonomy" id="2867963"/>
    <lineage>
        <taxon>Bacteria</taxon>
        <taxon>Pseudomonadati</taxon>
        <taxon>Bacteroidota</taxon>
        <taxon>Cytophagia</taxon>
        <taxon>Cytophagales</taxon>
        <taxon>Catalimonadaceae</taxon>
        <taxon>Roseihalotalea</taxon>
    </lineage>
</organism>
<sequence>MNYANGLLLSGTTIEGTKVRNFNDKKLGTIKDIMIDLESGSIVYAVLSVHEGFLNLDSKYFAIPWQALEFDTKNEFARLDINEERLENSPGFDKDNWPTAPQREFIDDVYSYYGYESFYTNRSNFGDRTGLGNDFESESMVGTGTNRPASDYDEDLDYDTERREL</sequence>
<reference evidence="3" key="2">
    <citation type="journal article" date="2024" name="Antonie Van Leeuwenhoek">
        <title>Roseihalotalea indica gen. nov., sp. nov., a halophilic Bacteroidetes from mesopelagic Southwest Indian Ocean with higher carbohydrate metabolic potential.</title>
        <authorList>
            <person name="Chen B."/>
            <person name="Zhang M."/>
            <person name="Lin D."/>
            <person name="Ye J."/>
            <person name="Tang K."/>
        </authorList>
    </citation>
    <scope>NUCLEOTIDE SEQUENCE</scope>
    <source>
        <strain evidence="3">TK19036</strain>
    </source>
</reference>
<dbReference type="Pfam" id="PF05239">
    <property type="entry name" value="PRC"/>
    <property type="match status" value="1"/>
</dbReference>
<dbReference type="PANTHER" id="PTHR36505:SF1">
    <property type="entry name" value="BLR1072 PROTEIN"/>
    <property type="match status" value="1"/>
</dbReference>
<gene>
    <name evidence="3" type="ORF">K4G66_06815</name>
</gene>
<dbReference type="Gene3D" id="2.30.30.240">
    <property type="entry name" value="PRC-barrel domain"/>
    <property type="match status" value="1"/>
</dbReference>
<dbReference type="EMBL" id="CP120682">
    <property type="protein sequence ID" value="WKN38411.1"/>
    <property type="molecule type" value="Genomic_DNA"/>
</dbReference>
<feature type="region of interest" description="Disordered" evidence="1">
    <location>
        <begin position="136"/>
        <end position="165"/>
    </location>
</feature>
<name>A0AA49JFE3_9BACT</name>
<dbReference type="SUPFAM" id="SSF50346">
    <property type="entry name" value="PRC-barrel domain"/>
    <property type="match status" value="1"/>
</dbReference>
<accession>A0AA49JFE3</accession>
<protein>
    <submittedName>
        <fullName evidence="3">PRC-barrel domain-containing protein</fullName>
    </submittedName>
</protein>
<proteinExistence type="predicted"/>
<feature type="domain" description="PRC-barrel" evidence="2">
    <location>
        <begin position="11"/>
        <end position="85"/>
    </location>
</feature>